<dbReference type="SUPFAM" id="SSF56059">
    <property type="entry name" value="Glutathione synthetase ATP-binding domain-like"/>
    <property type="match status" value="1"/>
</dbReference>
<evidence type="ECO:0000313" key="1">
    <source>
        <dbReference type="EMBL" id="MFC5587419.1"/>
    </source>
</evidence>
<sequence>MKASSGRLSQFHLLNSVESISKHLVETELFSKASFYDFIEKYNTFVILPAFGPGEVCVSAVNNQFKIVSKSKIVICSEKEAVYQHLVRHEIKQKYYVIKPLKMSRRYAQGNCRYLVTVHRKSASHVWSLHSYTEKMNTTNGRGIYKYFRHEIGNLSMLVAKKLGECFPTCHTVVVEIVYDMKIGIWIHDTMLHLPRSKWNQYLTLMMERSLKPFTPHTDLYTMTTLHDLLAKYHGIIIKPCNGQGGLGIVQVSVNHDHSYEIHSGIQKMTKATFEETYHFIEEHYLSEEDYIIQRRLPLARINGCPFDCRVIVQKVDSAWKTTGKIVKIAAEGFIVTNAAQGLASLEDAIQNSNMLSKPTESLEAKIDEICIAAAGQLEENKTGIKIIGFDIGITKRGGIGIIEGNSVPDLSMFYKLEDKKMYTTIKNIERGFFNAS</sequence>
<name>A0ABW0TDQ6_9BACL</name>
<dbReference type="InterPro" id="IPR026838">
    <property type="entry name" value="YheC/D"/>
</dbReference>
<keyword evidence="2" id="KW-1185">Reference proteome</keyword>
<dbReference type="Gene3D" id="3.30.470.20">
    <property type="entry name" value="ATP-grasp fold, B domain"/>
    <property type="match status" value="1"/>
</dbReference>
<dbReference type="Pfam" id="PF14398">
    <property type="entry name" value="ATPgrasp_YheCD"/>
    <property type="match status" value="1"/>
</dbReference>
<evidence type="ECO:0000313" key="2">
    <source>
        <dbReference type="Proteomes" id="UP001596109"/>
    </source>
</evidence>
<organism evidence="1 2">
    <name type="scientific">Sporosarcina soli</name>
    <dbReference type="NCBI Taxonomy" id="334736"/>
    <lineage>
        <taxon>Bacteria</taxon>
        <taxon>Bacillati</taxon>
        <taxon>Bacillota</taxon>
        <taxon>Bacilli</taxon>
        <taxon>Bacillales</taxon>
        <taxon>Caryophanaceae</taxon>
        <taxon>Sporosarcina</taxon>
    </lineage>
</organism>
<dbReference type="RefSeq" id="WP_381429414.1">
    <property type="nucleotide sequence ID" value="NZ_JBHSNO010000001.1"/>
</dbReference>
<accession>A0ABW0TDQ6</accession>
<protein>
    <submittedName>
        <fullName evidence="1">YheC/YheD family protein</fullName>
    </submittedName>
</protein>
<dbReference type="Proteomes" id="UP001596109">
    <property type="component" value="Unassembled WGS sequence"/>
</dbReference>
<dbReference type="EMBL" id="JBHSNO010000001">
    <property type="protein sequence ID" value="MFC5587419.1"/>
    <property type="molecule type" value="Genomic_DNA"/>
</dbReference>
<comment type="caution">
    <text evidence="1">The sequence shown here is derived from an EMBL/GenBank/DDBJ whole genome shotgun (WGS) entry which is preliminary data.</text>
</comment>
<proteinExistence type="predicted"/>
<gene>
    <name evidence="1" type="ORF">ACFPRA_00665</name>
</gene>
<reference evidence="2" key="1">
    <citation type="journal article" date="2019" name="Int. J. Syst. Evol. Microbiol.">
        <title>The Global Catalogue of Microorganisms (GCM) 10K type strain sequencing project: providing services to taxonomists for standard genome sequencing and annotation.</title>
        <authorList>
            <consortium name="The Broad Institute Genomics Platform"/>
            <consortium name="The Broad Institute Genome Sequencing Center for Infectious Disease"/>
            <person name="Wu L."/>
            <person name="Ma J."/>
        </authorList>
    </citation>
    <scope>NUCLEOTIDE SEQUENCE [LARGE SCALE GENOMIC DNA]</scope>
    <source>
        <strain evidence="2">CGMCC 4.1434</strain>
    </source>
</reference>